<keyword evidence="3" id="KW-1185">Reference proteome</keyword>
<protein>
    <submittedName>
        <fullName evidence="2">Uncharacterized protein</fullName>
    </submittedName>
</protein>
<dbReference type="OrthoDB" id="2617511at2759"/>
<dbReference type="AlphaFoldDB" id="A0A8I2YPY7"/>
<dbReference type="EMBL" id="JAGFBS010000013">
    <property type="protein sequence ID" value="KAG6375900.1"/>
    <property type="molecule type" value="Genomic_DNA"/>
</dbReference>
<reference evidence="2" key="1">
    <citation type="submission" date="2021-03" db="EMBL/GenBank/DDBJ databases">
        <title>Evolutionary innovations through gain and loss of genes in the ectomycorrhizal Boletales.</title>
        <authorList>
            <person name="Wu G."/>
            <person name="Miyauchi S."/>
            <person name="Morin E."/>
            <person name="Yang Z.-L."/>
            <person name="Xu J."/>
            <person name="Martin F.M."/>
        </authorList>
    </citation>
    <scope>NUCLEOTIDE SEQUENCE</scope>
    <source>
        <strain evidence="2">BR01</strain>
    </source>
</reference>
<proteinExistence type="predicted"/>
<comment type="caution">
    <text evidence="2">The sequence shown here is derived from an EMBL/GenBank/DDBJ whole genome shotgun (WGS) entry which is preliminary data.</text>
</comment>
<sequence length="416" mass="46367">MCHSPDPTNSPHSWYYSSTGPAPPTPVVVNTVPDYFGSRPTPPPSPLRVPATPTIDDYAPCPSTPYCVPSCMQGEEMQWSNTLTSHSTPPEYRNTSELDQSTVFEDPLTVLASNDSGDQAQYDVAPRVSYCPTYDPERYASSPIRRIFERIILDSKGLETQRVNAWPGDLPIRPNTCRIPVADHESFDDHLFSIGTIRDLQHDLRVRWRSVNLEPILPVIVRCTISSNPAVCADVKMDGIWDAIYQRGMDSNFWPICSSTVVDAQSDAMHRPQDIVASKFAVNIFLEVPHPTGSIPRCEYLGAYLLEVEGVLTISGTAHSLHDSLHLPYVRFSYYAWDESMIRLANELCSPYIVEPSPGIAQNPAGHDNGDSDAFRHWLSLISDTDQYCDVGQDTPSTPRADSQTEPEPDYESFVN</sequence>
<gene>
    <name evidence="2" type="ORF">JVT61DRAFT_2768</name>
</gene>
<feature type="region of interest" description="Disordered" evidence="1">
    <location>
        <begin position="1"/>
        <end position="22"/>
    </location>
</feature>
<feature type="region of interest" description="Disordered" evidence="1">
    <location>
        <begin position="389"/>
        <end position="416"/>
    </location>
</feature>
<evidence type="ECO:0000256" key="1">
    <source>
        <dbReference type="SAM" id="MobiDB-lite"/>
    </source>
</evidence>
<feature type="compositionally biased region" description="Polar residues" evidence="1">
    <location>
        <begin position="1"/>
        <end position="20"/>
    </location>
</feature>
<name>A0A8I2YPY7_9AGAM</name>
<evidence type="ECO:0000313" key="3">
    <source>
        <dbReference type="Proteomes" id="UP000683000"/>
    </source>
</evidence>
<feature type="compositionally biased region" description="Polar residues" evidence="1">
    <location>
        <begin position="394"/>
        <end position="404"/>
    </location>
</feature>
<feature type="compositionally biased region" description="Acidic residues" evidence="1">
    <location>
        <begin position="405"/>
        <end position="416"/>
    </location>
</feature>
<organism evidence="2 3">
    <name type="scientific">Boletus reticuloceps</name>
    <dbReference type="NCBI Taxonomy" id="495285"/>
    <lineage>
        <taxon>Eukaryota</taxon>
        <taxon>Fungi</taxon>
        <taxon>Dikarya</taxon>
        <taxon>Basidiomycota</taxon>
        <taxon>Agaricomycotina</taxon>
        <taxon>Agaricomycetes</taxon>
        <taxon>Agaricomycetidae</taxon>
        <taxon>Boletales</taxon>
        <taxon>Boletineae</taxon>
        <taxon>Boletaceae</taxon>
        <taxon>Boletoideae</taxon>
        <taxon>Boletus</taxon>
    </lineage>
</organism>
<accession>A0A8I2YPY7</accession>
<dbReference type="Proteomes" id="UP000683000">
    <property type="component" value="Unassembled WGS sequence"/>
</dbReference>
<evidence type="ECO:0000313" key="2">
    <source>
        <dbReference type="EMBL" id="KAG6375900.1"/>
    </source>
</evidence>